<keyword evidence="1" id="KW-1185">Reference proteome</keyword>
<proteinExistence type="predicted"/>
<evidence type="ECO:0000313" key="2">
    <source>
        <dbReference type="RefSeq" id="XP_075092159.1"/>
    </source>
</evidence>
<reference evidence="2" key="2">
    <citation type="submission" date="2025-08" db="UniProtKB">
        <authorList>
            <consortium name="RefSeq"/>
        </authorList>
    </citation>
    <scope>IDENTIFICATION</scope>
    <source>
        <tissue evidence="2">Leaf</tissue>
    </source>
</reference>
<name>A0AC58T4K0_TOBAC</name>
<dbReference type="Proteomes" id="UP000790787">
    <property type="component" value="Chromosome 18"/>
</dbReference>
<organism evidence="1 2">
    <name type="scientific">Nicotiana tabacum</name>
    <name type="common">Common tobacco</name>
    <dbReference type="NCBI Taxonomy" id="4097"/>
    <lineage>
        <taxon>Eukaryota</taxon>
        <taxon>Viridiplantae</taxon>
        <taxon>Streptophyta</taxon>
        <taxon>Embryophyta</taxon>
        <taxon>Tracheophyta</taxon>
        <taxon>Spermatophyta</taxon>
        <taxon>Magnoliopsida</taxon>
        <taxon>eudicotyledons</taxon>
        <taxon>Gunneridae</taxon>
        <taxon>Pentapetalae</taxon>
        <taxon>asterids</taxon>
        <taxon>lamiids</taxon>
        <taxon>Solanales</taxon>
        <taxon>Solanaceae</taxon>
        <taxon>Nicotianoideae</taxon>
        <taxon>Nicotianeae</taxon>
        <taxon>Nicotiana</taxon>
    </lineage>
</organism>
<dbReference type="RefSeq" id="XP_075092159.1">
    <property type="nucleotide sequence ID" value="XM_075236058.1"/>
</dbReference>
<protein>
    <submittedName>
        <fullName evidence="2">Uncharacterized protein LOC142172444</fullName>
    </submittedName>
</protein>
<evidence type="ECO:0000313" key="1">
    <source>
        <dbReference type="Proteomes" id="UP000790787"/>
    </source>
</evidence>
<gene>
    <name evidence="2" type="primary">LOC142172444</name>
</gene>
<reference evidence="1" key="1">
    <citation type="journal article" date="2014" name="Nat. Commun.">
        <title>The tobacco genome sequence and its comparison with those of tomato and potato.</title>
        <authorList>
            <person name="Sierro N."/>
            <person name="Battey J.N."/>
            <person name="Ouadi S."/>
            <person name="Bakaher N."/>
            <person name="Bovet L."/>
            <person name="Willig A."/>
            <person name="Goepfert S."/>
            <person name="Peitsch M.C."/>
            <person name="Ivanov N.V."/>
        </authorList>
    </citation>
    <scope>NUCLEOTIDE SEQUENCE [LARGE SCALE GENOMIC DNA]</scope>
</reference>
<sequence>MEKHLQQLRKEKELTEKFLGKSSTQENMDKNGELNNFIFRGKVNEDPNTHLMDFEEIMNTFQYNGVSRGAVYLKAFPFSLKDDAKHWRQGKFTASSRRTLEAWEIFKEIVRKCQHNGIELWMQLQDFWDGLTPYSRRTLSTAVGGPLMKKTPDEIVAILDEPSKDANQLHAESNDRRNHLGFTI</sequence>
<accession>A0AC58T4K0</accession>